<evidence type="ECO:0000313" key="3">
    <source>
        <dbReference type="Proteomes" id="UP000002051"/>
    </source>
</evidence>
<reference evidence="1 3" key="1">
    <citation type="journal article" date="2011" name="Nature">
        <title>The Medicago genome provides insight into the evolution of rhizobial symbioses.</title>
        <authorList>
            <person name="Young N.D."/>
            <person name="Debelle F."/>
            <person name="Oldroyd G.E."/>
            <person name="Geurts R."/>
            <person name="Cannon S.B."/>
            <person name="Udvardi M.K."/>
            <person name="Benedito V.A."/>
            <person name="Mayer K.F."/>
            <person name="Gouzy J."/>
            <person name="Schoof H."/>
            <person name="Van de Peer Y."/>
            <person name="Proost S."/>
            <person name="Cook D.R."/>
            <person name="Meyers B.C."/>
            <person name="Spannagl M."/>
            <person name="Cheung F."/>
            <person name="De Mita S."/>
            <person name="Krishnakumar V."/>
            <person name="Gundlach H."/>
            <person name="Zhou S."/>
            <person name="Mudge J."/>
            <person name="Bharti A.K."/>
            <person name="Murray J.D."/>
            <person name="Naoumkina M.A."/>
            <person name="Rosen B."/>
            <person name="Silverstein K.A."/>
            <person name="Tang H."/>
            <person name="Rombauts S."/>
            <person name="Zhao P.X."/>
            <person name="Zhou P."/>
            <person name="Barbe V."/>
            <person name="Bardou P."/>
            <person name="Bechner M."/>
            <person name="Bellec A."/>
            <person name="Berger A."/>
            <person name="Berges H."/>
            <person name="Bidwell S."/>
            <person name="Bisseling T."/>
            <person name="Choisne N."/>
            <person name="Couloux A."/>
            <person name="Denny R."/>
            <person name="Deshpande S."/>
            <person name="Dai X."/>
            <person name="Doyle J.J."/>
            <person name="Dudez A.M."/>
            <person name="Farmer A.D."/>
            <person name="Fouteau S."/>
            <person name="Franken C."/>
            <person name="Gibelin C."/>
            <person name="Gish J."/>
            <person name="Goldstein S."/>
            <person name="Gonzalez A.J."/>
            <person name="Green P.J."/>
            <person name="Hallab A."/>
            <person name="Hartog M."/>
            <person name="Hua A."/>
            <person name="Humphray S.J."/>
            <person name="Jeong D.H."/>
            <person name="Jing Y."/>
            <person name="Jocker A."/>
            <person name="Kenton S.M."/>
            <person name="Kim D.J."/>
            <person name="Klee K."/>
            <person name="Lai H."/>
            <person name="Lang C."/>
            <person name="Lin S."/>
            <person name="Macmil S.L."/>
            <person name="Magdelenat G."/>
            <person name="Matthews L."/>
            <person name="McCorrison J."/>
            <person name="Monaghan E.L."/>
            <person name="Mun J.H."/>
            <person name="Najar F.Z."/>
            <person name="Nicholson C."/>
            <person name="Noirot C."/>
            <person name="O'Bleness M."/>
            <person name="Paule C.R."/>
            <person name="Poulain J."/>
            <person name="Prion F."/>
            <person name="Qin B."/>
            <person name="Qu C."/>
            <person name="Retzel E.F."/>
            <person name="Riddle C."/>
            <person name="Sallet E."/>
            <person name="Samain S."/>
            <person name="Samson N."/>
            <person name="Sanders I."/>
            <person name="Saurat O."/>
            <person name="Scarpelli C."/>
            <person name="Schiex T."/>
            <person name="Segurens B."/>
            <person name="Severin A.J."/>
            <person name="Sherrier D.J."/>
            <person name="Shi R."/>
            <person name="Sims S."/>
            <person name="Singer S.R."/>
            <person name="Sinharoy S."/>
            <person name="Sterck L."/>
            <person name="Viollet A."/>
            <person name="Wang B.B."/>
            <person name="Wang K."/>
            <person name="Wang M."/>
            <person name="Wang X."/>
            <person name="Warfsmann J."/>
            <person name="Weissenbach J."/>
            <person name="White D.D."/>
            <person name="White J.D."/>
            <person name="Wiley G.B."/>
            <person name="Wincker P."/>
            <person name="Xing Y."/>
            <person name="Yang L."/>
            <person name="Yao Z."/>
            <person name="Ying F."/>
            <person name="Zhai J."/>
            <person name="Zhou L."/>
            <person name="Zuber A."/>
            <person name="Denarie J."/>
            <person name="Dixon R.A."/>
            <person name="May G.D."/>
            <person name="Schwartz D.C."/>
            <person name="Rogers J."/>
            <person name="Quetier F."/>
            <person name="Town C.D."/>
            <person name="Roe B.A."/>
        </authorList>
    </citation>
    <scope>NUCLEOTIDE SEQUENCE [LARGE SCALE GENOMIC DNA]</scope>
    <source>
        <strain evidence="1">A17</strain>
        <strain evidence="2 3">cv. Jemalong A17</strain>
    </source>
</reference>
<reference evidence="2" key="3">
    <citation type="submission" date="2015-04" db="UniProtKB">
        <authorList>
            <consortium name="EnsemblPlants"/>
        </authorList>
    </citation>
    <scope>IDENTIFICATION</scope>
    <source>
        <strain evidence="2">cv. Jemalong A17</strain>
    </source>
</reference>
<evidence type="ECO:0000313" key="1">
    <source>
        <dbReference type="EMBL" id="KEH41845.1"/>
    </source>
</evidence>
<dbReference type="EMBL" id="CM001217">
    <property type="protein sequence ID" value="KEH41845.1"/>
    <property type="molecule type" value="Genomic_DNA"/>
</dbReference>
<dbReference type="InterPro" id="IPR017451">
    <property type="entry name" value="F-box-assoc_interact_dom"/>
</dbReference>
<dbReference type="InterPro" id="IPR050796">
    <property type="entry name" value="SCF_F-box_component"/>
</dbReference>
<organism evidence="1 3">
    <name type="scientific">Medicago truncatula</name>
    <name type="common">Barrel medic</name>
    <name type="synonym">Medicago tribuloides</name>
    <dbReference type="NCBI Taxonomy" id="3880"/>
    <lineage>
        <taxon>Eukaryota</taxon>
        <taxon>Viridiplantae</taxon>
        <taxon>Streptophyta</taxon>
        <taxon>Embryophyta</taxon>
        <taxon>Tracheophyta</taxon>
        <taxon>Spermatophyta</taxon>
        <taxon>Magnoliopsida</taxon>
        <taxon>eudicotyledons</taxon>
        <taxon>Gunneridae</taxon>
        <taxon>Pentapetalae</taxon>
        <taxon>rosids</taxon>
        <taxon>fabids</taxon>
        <taxon>Fabales</taxon>
        <taxon>Fabaceae</taxon>
        <taxon>Papilionoideae</taxon>
        <taxon>50 kb inversion clade</taxon>
        <taxon>NPAAA clade</taxon>
        <taxon>Hologalegina</taxon>
        <taxon>IRL clade</taxon>
        <taxon>Trifolieae</taxon>
        <taxon>Medicago</taxon>
    </lineage>
</organism>
<sequence length="328" mass="38208">MEAEVHPPPYLIEAEDQPPYLPDELITQILLRLPVHVEGSYFFTLIQTFTYGFSPSKDDYLVVSVSYIPNSDDVLSRLRIFSLRANVWNEIVSPTHLPCIEVPCSGSDYPVVESVFNGAIHWLAFRHEIDFFVAAFHLTERKLLEIPLPSDIEFWSTDYSLWVFRGFLSLWVLRFKDRVDIWVMKEYKGQSSWTKTLVLNMDTIPRISPICCTKSGDIVGTSCRIVLIRYDNEGEFLEHTYYCKCSTYVSIYTSLCFHSLVSVSKIEKMVQTRKQQEEQASYIFSLTVFWIFIIMLNYELDSDKQDERGSNMFIGNIYSFVCVTYSYL</sequence>
<dbReference type="PANTHER" id="PTHR31672">
    <property type="entry name" value="BNACNNG10540D PROTEIN"/>
    <property type="match status" value="1"/>
</dbReference>
<dbReference type="AlphaFoldDB" id="A0A072VUT0"/>
<gene>
    <name evidence="1" type="ordered locus">MTR_1g055250</name>
</gene>
<keyword evidence="3" id="KW-1185">Reference proteome</keyword>
<protein>
    <submittedName>
        <fullName evidence="1">F-box protein interaction domain protein</fullName>
    </submittedName>
</protein>
<dbReference type="EnsemblPlants" id="KEH41845">
    <property type="protein sequence ID" value="KEH41845"/>
    <property type="gene ID" value="MTR_1g055250"/>
</dbReference>
<evidence type="ECO:0000313" key="2">
    <source>
        <dbReference type="EnsemblPlants" id="KEH41845"/>
    </source>
</evidence>
<name>A0A072VUT0_MEDTR</name>
<dbReference type="PANTHER" id="PTHR31672:SF13">
    <property type="entry name" value="F-BOX PROTEIN CPR30-LIKE"/>
    <property type="match status" value="1"/>
</dbReference>
<reference evidence="1 3" key="2">
    <citation type="journal article" date="2014" name="BMC Genomics">
        <title>An improved genome release (version Mt4.0) for the model legume Medicago truncatula.</title>
        <authorList>
            <person name="Tang H."/>
            <person name="Krishnakumar V."/>
            <person name="Bidwell S."/>
            <person name="Rosen B."/>
            <person name="Chan A."/>
            <person name="Zhou S."/>
            <person name="Gentzbittel L."/>
            <person name="Childs K.L."/>
            <person name="Yandell M."/>
            <person name="Gundlach H."/>
            <person name="Mayer K.F."/>
            <person name="Schwartz D.C."/>
            <person name="Town C.D."/>
        </authorList>
    </citation>
    <scope>GENOME REANNOTATION</scope>
    <source>
        <strain evidence="1">A17</strain>
        <strain evidence="2 3">cv. Jemalong A17</strain>
    </source>
</reference>
<dbReference type="HOGENOM" id="CLU_027176_3_1_1"/>
<accession>A0A072VUT0</accession>
<dbReference type="NCBIfam" id="TIGR01640">
    <property type="entry name" value="F_box_assoc_1"/>
    <property type="match status" value="1"/>
</dbReference>
<dbReference type="Proteomes" id="UP000002051">
    <property type="component" value="Unassembled WGS sequence"/>
</dbReference>
<proteinExistence type="predicted"/>